<evidence type="ECO:0000313" key="2">
    <source>
        <dbReference type="Proteomes" id="UP000886595"/>
    </source>
</evidence>
<dbReference type="Proteomes" id="UP000886595">
    <property type="component" value="Unassembled WGS sequence"/>
</dbReference>
<protein>
    <submittedName>
        <fullName evidence="1">Uncharacterized protein</fullName>
    </submittedName>
</protein>
<dbReference type="OrthoDB" id="10607632at2759"/>
<keyword evidence="2" id="KW-1185">Reference proteome</keyword>
<dbReference type="AlphaFoldDB" id="A0A8X8AY47"/>
<dbReference type="Pfam" id="PF04484">
    <property type="entry name" value="QWRF"/>
    <property type="match status" value="1"/>
</dbReference>
<organism evidence="1 2">
    <name type="scientific">Brassica carinata</name>
    <name type="common">Ethiopian mustard</name>
    <name type="synonym">Abyssinian cabbage</name>
    <dbReference type="NCBI Taxonomy" id="52824"/>
    <lineage>
        <taxon>Eukaryota</taxon>
        <taxon>Viridiplantae</taxon>
        <taxon>Streptophyta</taxon>
        <taxon>Embryophyta</taxon>
        <taxon>Tracheophyta</taxon>
        <taxon>Spermatophyta</taxon>
        <taxon>Magnoliopsida</taxon>
        <taxon>eudicotyledons</taxon>
        <taxon>Gunneridae</taxon>
        <taxon>Pentapetalae</taxon>
        <taxon>rosids</taxon>
        <taxon>malvids</taxon>
        <taxon>Brassicales</taxon>
        <taxon>Brassicaceae</taxon>
        <taxon>Brassiceae</taxon>
        <taxon>Brassica</taxon>
    </lineage>
</organism>
<gene>
    <name evidence="1" type="ORF">Bca52824_019047</name>
</gene>
<name>A0A8X8AY47_BRACI</name>
<accession>A0A8X8AY47</accession>
<proteinExistence type="predicted"/>
<reference evidence="1 2" key="1">
    <citation type="submission" date="2020-02" db="EMBL/GenBank/DDBJ databases">
        <authorList>
            <person name="Ma Q."/>
            <person name="Huang Y."/>
            <person name="Song X."/>
            <person name="Pei D."/>
        </authorList>
    </citation>
    <scope>NUCLEOTIDE SEQUENCE [LARGE SCALE GENOMIC DNA]</scope>
    <source>
        <strain evidence="1">Sxm20200214</strain>
        <tissue evidence="1">Leaf</tissue>
    </source>
</reference>
<dbReference type="InterPro" id="IPR007573">
    <property type="entry name" value="QWRF"/>
</dbReference>
<evidence type="ECO:0000313" key="1">
    <source>
        <dbReference type="EMBL" id="KAG2315925.1"/>
    </source>
</evidence>
<dbReference type="EMBL" id="JAAMPC010000004">
    <property type="protein sequence ID" value="KAG2315925.1"/>
    <property type="molecule type" value="Genomic_DNA"/>
</dbReference>
<comment type="caution">
    <text evidence="1">The sequence shown here is derived from an EMBL/GenBank/DDBJ whole genome shotgun (WGS) entry which is preliminary data.</text>
</comment>
<sequence length="178" mass="19875">MVGYGCLLLDGPMGRMAGRSIVWIEICGAEYVLTDLGVIRDWFWGTEHGKRTVCSGWDLVKYLIELAGYGRMEENEDSNMERTNGLADNRASRQKTCGMHEYQSRHFVTPKRNKLLFLRQKLNLGFILKGAGATEALKNQARTLCLPIFGNLVVDILDLTHAVSSAGDVMYPVESSIT</sequence>